<name>A0ABR2EZU8_9ROSI</name>
<accession>A0ABR2EZU8</accession>
<dbReference type="Proteomes" id="UP001472677">
    <property type="component" value="Unassembled WGS sequence"/>
</dbReference>
<gene>
    <name evidence="1" type="ORF">V6N12_006776</name>
</gene>
<organism evidence="1 2">
    <name type="scientific">Hibiscus sabdariffa</name>
    <name type="common">roselle</name>
    <dbReference type="NCBI Taxonomy" id="183260"/>
    <lineage>
        <taxon>Eukaryota</taxon>
        <taxon>Viridiplantae</taxon>
        <taxon>Streptophyta</taxon>
        <taxon>Embryophyta</taxon>
        <taxon>Tracheophyta</taxon>
        <taxon>Spermatophyta</taxon>
        <taxon>Magnoliopsida</taxon>
        <taxon>eudicotyledons</taxon>
        <taxon>Gunneridae</taxon>
        <taxon>Pentapetalae</taxon>
        <taxon>rosids</taxon>
        <taxon>malvids</taxon>
        <taxon>Malvales</taxon>
        <taxon>Malvaceae</taxon>
        <taxon>Malvoideae</taxon>
        <taxon>Hibiscus</taxon>
    </lineage>
</organism>
<evidence type="ECO:0000313" key="2">
    <source>
        <dbReference type="Proteomes" id="UP001472677"/>
    </source>
</evidence>
<protein>
    <submittedName>
        <fullName evidence="1">Uncharacterized protein</fullName>
    </submittedName>
</protein>
<proteinExistence type="predicted"/>
<keyword evidence="2" id="KW-1185">Reference proteome</keyword>
<dbReference type="EMBL" id="JBBPBM010000009">
    <property type="protein sequence ID" value="KAK8568219.1"/>
    <property type="molecule type" value="Genomic_DNA"/>
</dbReference>
<sequence>MLQIVIHVKHHRRRSLLQIRVAVTKLGLFSGSDFGQRGPRILKSGLKFRDFKGSTHRRSPLDPTEPDIYHPVVASCPIRHQKSWRTTPIAGELDVLNGLKEMDFAQWGLVFTNGDGNYRWGLKLCEVVIEDGEGRLGPGDQKILPQNKGKELNDKNGFQMVNTSIMGNGVFGGW</sequence>
<comment type="caution">
    <text evidence="1">The sequence shown here is derived from an EMBL/GenBank/DDBJ whole genome shotgun (WGS) entry which is preliminary data.</text>
</comment>
<evidence type="ECO:0000313" key="1">
    <source>
        <dbReference type="EMBL" id="KAK8568219.1"/>
    </source>
</evidence>
<reference evidence="1 2" key="1">
    <citation type="journal article" date="2024" name="G3 (Bethesda)">
        <title>Genome assembly of Hibiscus sabdariffa L. provides insights into metabolisms of medicinal natural products.</title>
        <authorList>
            <person name="Kim T."/>
        </authorList>
    </citation>
    <scope>NUCLEOTIDE SEQUENCE [LARGE SCALE GENOMIC DNA]</scope>
    <source>
        <strain evidence="1">TK-2024</strain>
        <tissue evidence="1">Old leaves</tissue>
    </source>
</reference>